<sequence>MRWSEFVAKVRERGQYPTVREAERVARIVLSALGGHLTGQERTELAIRLPQEGMRVLTDQLQVTKAMSGAQFVDSVAARIEGATPATARWDVSSVLSVVAELAGDDLLDRIIGRLPTGYALLFGRAQLAARLVPAA</sequence>
<keyword evidence="2" id="KW-1185">Reference proteome</keyword>
<reference evidence="1 2" key="1">
    <citation type="submission" date="2017-11" db="EMBL/GenBank/DDBJ databases">
        <title>Streptomyces carmine sp. nov., a novel actinomycete isolated from Sophora alopecuroides in Xinjiang, China.</title>
        <authorList>
            <person name="Wang Y."/>
            <person name="Luo X."/>
            <person name="Wan C."/>
            <person name="Zhang L."/>
        </authorList>
    </citation>
    <scope>NUCLEOTIDE SEQUENCE [LARGE SCALE GENOMIC DNA]</scope>
    <source>
        <strain evidence="1 2">TRM SA0054</strain>
    </source>
</reference>
<dbReference type="AlphaFoldDB" id="A0A2M8LVY8"/>
<proteinExistence type="predicted"/>
<evidence type="ECO:0000313" key="2">
    <source>
        <dbReference type="Proteomes" id="UP000230407"/>
    </source>
</evidence>
<evidence type="ECO:0000313" key="1">
    <source>
        <dbReference type="EMBL" id="PJE96124.1"/>
    </source>
</evidence>
<dbReference type="Pfam" id="PF10025">
    <property type="entry name" value="DUF2267"/>
    <property type="match status" value="1"/>
</dbReference>
<gene>
    <name evidence="1" type="ORF">CUT44_20270</name>
</gene>
<dbReference type="InterPro" id="IPR018727">
    <property type="entry name" value="DUF2267"/>
</dbReference>
<accession>A0A2M8LVY8</accession>
<dbReference type="Gene3D" id="1.10.490.110">
    <property type="entry name" value="Uncharacterized conserved protein DUF2267"/>
    <property type="match status" value="1"/>
</dbReference>
<name>A0A2M8LVY8_9ACTN</name>
<protein>
    <submittedName>
        <fullName evidence="1">DUF2267 domain-containing protein</fullName>
    </submittedName>
</protein>
<dbReference type="InterPro" id="IPR038282">
    <property type="entry name" value="DUF2267_sf"/>
</dbReference>
<dbReference type="Proteomes" id="UP000230407">
    <property type="component" value="Unassembled WGS sequence"/>
</dbReference>
<dbReference type="EMBL" id="PGGW01000060">
    <property type="protein sequence ID" value="PJE96124.1"/>
    <property type="molecule type" value="Genomic_DNA"/>
</dbReference>
<organism evidence="1 2">
    <name type="scientific">Streptomyces carminius</name>
    <dbReference type="NCBI Taxonomy" id="2665496"/>
    <lineage>
        <taxon>Bacteria</taxon>
        <taxon>Bacillati</taxon>
        <taxon>Actinomycetota</taxon>
        <taxon>Actinomycetes</taxon>
        <taxon>Kitasatosporales</taxon>
        <taxon>Streptomycetaceae</taxon>
        <taxon>Streptomyces</taxon>
    </lineage>
</organism>
<comment type="caution">
    <text evidence="1">The sequence shown here is derived from an EMBL/GenBank/DDBJ whole genome shotgun (WGS) entry which is preliminary data.</text>
</comment>